<evidence type="ECO:0000259" key="2">
    <source>
        <dbReference type="Pfam" id="PF00857"/>
    </source>
</evidence>
<dbReference type="SUPFAM" id="SSF52499">
    <property type="entry name" value="Isochorismatase-like hydrolases"/>
    <property type="match status" value="1"/>
</dbReference>
<evidence type="ECO:0000256" key="1">
    <source>
        <dbReference type="ARBA" id="ARBA00022801"/>
    </source>
</evidence>
<protein>
    <submittedName>
        <fullName evidence="3">Cysteine hydrolase</fullName>
    </submittedName>
</protein>
<organism evidence="3 4">
    <name type="scientific">Devosia oryzisoli</name>
    <dbReference type="NCBI Taxonomy" id="2774138"/>
    <lineage>
        <taxon>Bacteria</taxon>
        <taxon>Pseudomonadati</taxon>
        <taxon>Pseudomonadota</taxon>
        <taxon>Alphaproteobacteria</taxon>
        <taxon>Hyphomicrobiales</taxon>
        <taxon>Devosiaceae</taxon>
        <taxon>Devosia</taxon>
    </lineage>
</organism>
<dbReference type="Gene3D" id="3.40.50.850">
    <property type="entry name" value="Isochorismatase-like"/>
    <property type="match status" value="1"/>
</dbReference>
<dbReference type="EMBL" id="JACYFU010000004">
    <property type="protein sequence ID" value="MBD8066937.1"/>
    <property type="molecule type" value="Genomic_DNA"/>
</dbReference>
<dbReference type="InterPro" id="IPR000868">
    <property type="entry name" value="Isochorismatase-like_dom"/>
</dbReference>
<evidence type="ECO:0000313" key="4">
    <source>
        <dbReference type="Proteomes" id="UP000654108"/>
    </source>
</evidence>
<dbReference type="GO" id="GO:0016787">
    <property type="term" value="F:hydrolase activity"/>
    <property type="evidence" value="ECO:0007669"/>
    <property type="project" value="UniProtKB-KW"/>
</dbReference>
<dbReference type="RefSeq" id="WP_191777515.1">
    <property type="nucleotide sequence ID" value="NZ_JACYFU010000004.1"/>
</dbReference>
<name>A0A927FWR4_9HYPH</name>
<sequence length="194" mass="21558">MPRLAHLCIDMQTMFASSTPWAAPWMERVLPAVDALAQRFADATVFTRFIPPPTPADAPGSWQRYYDRWPKMTRSQLAPELIDLVPQLRRHVPPARIFDKPTYSPWVDGRLHHSFQDAGINTLLISGGETDICVLAAVLGAIDLGYHVVIVEDAVFGSADETHEAILTVYRSRLAQQLTLCTTADAIDHPGELV</sequence>
<dbReference type="InterPro" id="IPR050272">
    <property type="entry name" value="Isochorismatase-like_hydrls"/>
</dbReference>
<dbReference type="PANTHER" id="PTHR43540">
    <property type="entry name" value="PEROXYUREIDOACRYLATE/UREIDOACRYLATE AMIDOHYDROLASE-RELATED"/>
    <property type="match status" value="1"/>
</dbReference>
<gene>
    <name evidence="3" type="ORF">IC608_15800</name>
</gene>
<comment type="caution">
    <text evidence="3">The sequence shown here is derived from an EMBL/GenBank/DDBJ whole genome shotgun (WGS) entry which is preliminary data.</text>
</comment>
<accession>A0A927FWR4</accession>
<proteinExistence type="predicted"/>
<dbReference type="CDD" id="cd00431">
    <property type="entry name" value="cysteine_hydrolases"/>
    <property type="match status" value="1"/>
</dbReference>
<reference evidence="3" key="1">
    <citation type="submission" date="2020-09" db="EMBL/GenBank/DDBJ databases">
        <title>Genome seq and assembly of Devosia sp.</title>
        <authorList>
            <person name="Chhetri G."/>
        </authorList>
    </citation>
    <scope>NUCLEOTIDE SEQUENCE</scope>
    <source>
        <strain evidence="3">PTR5</strain>
    </source>
</reference>
<dbReference type="Pfam" id="PF00857">
    <property type="entry name" value="Isochorismatase"/>
    <property type="match status" value="1"/>
</dbReference>
<dbReference type="InterPro" id="IPR036380">
    <property type="entry name" value="Isochorismatase-like_sf"/>
</dbReference>
<keyword evidence="1 3" id="KW-0378">Hydrolase</keyword>
<keyword evidence="4" id="KW-1185">Reference proteome</keyword>
<dbReference type="Proteomes" id="UP000654108">
    <property type="component" value="Unassembled WGS sequence"/>
</dbReference>
<feature type="domain" description="Isochorismatase-like" evidence="2">
    <location>
        <begin position="5"/>
        <end position="179"/>
    </location>
</feature>
<dbReference type="PANTHER" id="PTHR43540:SF6">
    <property type="entry name" value="ISOCHORISMATASE-LIKE DOMAIN-CONTAINING PROTEIN"/>
    <property type="match status" value="1"/>
</dbReference>
<dbReference type="AlphaFoldDB" id="A0A927FWR4"/>
<evidence type="ECO:0000313" key="3">
    <source>
        <dbReference type="EMBL" id="MBD8066937.1"/>
    </source>
</evidence>